<reference evidence="2 3" key="1">
    <citation type="submission" date="2024-09" db="EMBL/GenBank/DDBJ databases">
        <authorList>
            <person name="Sun Q."/>
            <person name="Mori K."/>
        </authorList>
    </citation>
    <scope>NUCLEOTIDE SEQUENCE [LARGE SCALE GENOMIC DNA]</scope>
    <source>
        <strain evidence="2 3">CCM 8654</strain>
    </source>
</reference>
<dbReference type="InterPro" id="IPR009334">
    <property type="entry name" value="DUF993"/>
</dbReference>
<protein>
    <submittedName>
        <fullName evidence="2">Dihydrodipicolinate synthase family protein</fullName>
    </submittedName>
</protein>
<feature type="compositionally biased region" description="Polar residues" evidence="1">
    <location>
        <begin position="1"/>
        <end position="11"/>
    </location>
</feature>
<dbReference type="Gene3D" id="3.20.20.70">
    <property type="entry name" value="Aldolase class I"/>
    <property type="match status" value="1"/>
</dbReference>
<sequence length="405" mass="43445">MTSANASSRTGTMEPLLLPASDGTLTPYRLRPRSEAFNAELTGKPATRSVYAAAHVVANPFVDPTDRGTANEIDWNATMAFRRHLMSLGLGVADAMDTAQRGGGLDWTLAKTLIQRSGAEARAMGGNLVCGALTDQLAPGQIWPLEQLVDAYLEQATWIRECGGVPVLMASRHLAAAAASVADYERVYDDVLRQVDGPVFMHWLGEAFDPSLRGYWGTTDLDAAADTFLAIIGRHSAKVAGVKISLLDEQREVDIRRRLPEGVLMHTGDDFNYVPLIAGDGPDGHDHSHALLGVFDALAVPARAALARLDDGDIGGFAAILEPTVPLARHLFTAPTSAYKTGVVFLAWLNGHQDHFRMVAGAELQRSVLHLTRVLTLADEAGALADPDLAHARMRSFLATVGIES</sequence>
<evidence type="ECO:0000256" key="1">
    <source>
        <dbReference type="SAM" id="MobiDB-lite"/>
    </source>
</evidence>
<dbReference type="Proteomes" id="UP001589698">
    <property type="component" value="Unassembled WGS sequence"/>
</dbReference>
<dbReference type="RefSeq" id="WP_378516871.1">
    <property type="nucleotide sequence ID" value="NZ_CBCSDI010000003.1"/>
</dbReference>
<name>A0ABV6DWR6_9ACTN</name>
<comment type="caution">
    <text evidence="2">The sequence shown here is derived from an EMBL/GenBank/DDBJ whole genome shotgun (WGS) entry which is preliminary data.</text>
</comment>
<dbReference type="SUPFAM" id="SSF51569">
    <property type="entry name" value="Aldolase"/>
    <property type="match status" value="1"/>
</dbReference>
<dbReference type="EMBL" id="JBHLXH010000001">
    <property type="protein sequence ID" value="MFC0221165.1"/>
    <property type="molecule type" value="Genomic_DNA"/>
</dbReference>
<evidence type="ECO:0000313" key="2">
    <source>
        <dbReference type="EMBL" id="MFC0221165.1"/>
    </source>
</evidence>
<accession>A0ABV6DWR6</accession>
<dbReference type="Pfam" id="PF06187">
    <property type="entry name" value="DUF993"/>
    <property type="match status" value="1"/>
</dbReference>
<dbReference type="InterPro" id="IPR013785">
    <property type="entry name" value="Aldolase_TIM"/>
</dbReference>
<proteinExistence type="predicted"/>
<feature type="region of interest" description="Disordered" evidence="1">
    <location>
        <begin position="1"/>
        <end position="25"/>
    </location>
</feature>
<gene>
    <name evidence="2" type="ORF">ACFFJG_01625</name>
</gene>
<evidence type="ECO:0000313" key="3">
    <source>
        <dbReference type="Proteomes" id="UP001589698"/>
    </source>
</evidence>
<organism evidence="2 3">
    <name type="scientific">Nocardioides zeicaulis</name>
    <dbReference type="NCBI Taxonomy" id="1776857"/>
    <lineage>
        <taxon>Bacteria</taxon>
        <taxon>Bacillati</taxon>
        <taxon>Actinomycetota</taxon>
        <taxon>Actinomycetes</taxon>
        <taxon>Propionibacteriales</taxon>
        <taxon>Nocardioidaceae</taxon>
        <taxon>Nocardioides</taxon>
    </lineage>
</organism>
<keyword evidence="3" id="KW-1185">Reference proteome</keyword>